<feature type="region of interest" description="Disordered" evidence="4">
    <location>
        <begin position="1"/>
        <end position="22"/>
    </location>
</feature>
<keyword evidence="3" id="KW-0804">Transcription</keyword>
<protein>
    <recommendedName>
        <fullName evidence="9">IclR family transcriptional regulator</fullName>
    </recommendedName>
</protein>
<dbReference type="PANTHER" id="PTHR30136">
    <property type="entry name" value="HELIX-TURN-HELIX TRANSCRIPTIONAL REGULATOR, ICLR FAMILY"/>
    <property type="match status" value="1"/>
</dbReference>
<dbReference type="STRING" id="1280946.HY29_06045"/>
<dbReference type="InterPro" id="IPR036388">
    <property type="entry name" value="WH-like_DNA-bd_sf"/>
</dbReference>
<dbReference type="SMART" id="SM00346">
    <property type="entry name" value="HTH_ICLR"/>
    <property type="match status" value="1"/>
</dbReference>
<dbReference type="InterPro" id="IPR014757">
    <property type="entry name" value="Tscrpt_reg_IclR_C"/>
</dbReference>
<dbReference type="Pfam" id="PF01614">
    <property type="entry name" value="IclR_C"/>
    <property type="match status" value="1"/>
</dbReference>
<organism evidence="7 8">
    <name type="scientific">Hyphomonas beringensis</name>
    <dbReference type="NCBI Taxonomy" id="1280946"/>
    <lineage>
        <taxon>Bacteria</taxon>
        <taxon>Pseudomonadati</taxon>
        <taxon>Pseudomonadota</taxon>
        <taxon>Alphaproteobacteria</taxon>
        <taxon>Hyphomonadales</taxon>
        <taxon>Hyphomonadaceae</taxon>
        <taxon>Hyphomonas</taxon>
    </lineage>
</organism>
<dbReference type="GO" id="GO:0003677">
    <property type="term" value="F:DNA binding"/>
    <property type="evidence" value="ECO:0007669"/>
    <property type="project" value="UniProtKB-KW"/>
</dbReference>
<dbReference type="GO" id="GO:0003700">
    <property type="term" value="F:DNA-binding transcription factor activity"/>
    <property type="evidence" value="ECO:0007669"/>
    <property type="project" value="TreeGrafter"/>
</dbReference>
<dbReference type="InterPro" id="IPR005471">
    <property type="entry name" value="Tscrpt_reg_IclR_N"/>
</dbReference>
<dbReference type="PANTHER" id="PTHR30136:SF34">
    <property type="entry name" value="TRANSCRIPTIONAL REGULATOR"/>
    <property type="match status" value="1"/>
</dbReference>
<evidence type="ECO:0000259" key="6">
    <source>
        <dbReference type="PROSITE" id="PS51078"/>
    </source>
</evidence>
<name>A0A062TTW4_9PROT</name>
<dbReference type="eggNOG" id="COG1414">
    <property type="taxonomic scope" value="Bacteria"/>
</dbReference>
<dbReference type="InterPro" id="IPR050707">
    <property type="entry name" value="HTH_MetabolicPath_Reg"/>
</dbReference>
<reference evidence="7 8" key="1">
    <citation type="journal article" date="2014" name="Antonie Van Leeuwenhoek">
        <title>Hyphomonas beringensis sp. nov. and Hyphomonas chukchiensis sp. nov., isolated from surface seawater of the Bering Sea and Chukchi Sea.</title>
        <authorList>
            <person name="Li C."/>
            <person name="Lai Q."/>
            <person name="Li G."/>
            <person name="Dong C."/>
            <person name="Wang J."/>
            <person name="Liao Y."/>
            <person name="Shao Z."/>
        </authorList>
    </citation>
    <scope>NUCLEOTIDE SEQUENCE [LARGE SCALE GENOMIC DNA]</scope>
    <source>
        <strain evidence="7 8">25B14_1</strain>
    </source>
</reference>
<dbReference type="InterPro" id="IPR029016">
    <property type="entry name" value="GAF-like_dom_sf"/>
</dbReference>
<dbReference type="GO" id="GO:0045892">
    <property type="term" value="P:negative regulation of DNA-templated transcription"/>
    <property type="evidence" value="ECO:0007669"/>
    <property type="project" value="TreeGrafter"/>
</dbReference>
<dbReference type="Gene3D" id="1.10.10.10">
    <property type="entry name" value="Winged helix-like DNA-binding domain superfamily/Winged helix DNA-binding domain"/>
    <property type="match status" value="1"/>
</dbReference>
<dbReference type="PROSITE" id="PS51077">
    <property type="entry name" value="HTH_ICLR"/>
    <property type="match status" value="1"/>
</dbReference>
<evidence type="ECO:0000313" key="7">
    <source>
        <dbReference type="EMBL" id="KCZ51426.1"/>
    </source>
</evidence>
<dbReference type="SUPFAM" id="SSF55781">
    <property type="entry name" value="GAF domain-like"/>
    <property type="match status" value="1"/>
</dbReference>
<dbReference type="Proteomes" id="UP000027037">
    <property type="component" value="Unassembled WGS sequence"/>
</dbReference>
<dbReference type="AlphaFoldDB" id="A0A062TTW4"/>
<evidence type="ECO:0000256" key="2">
    <source>
        <dbReference type="ARBA" id="ARBA00023125"/>
    </source>
</evidence>
<dbReference type="InterPro" id="IPR036390">
    <property type="entry name" value="WH_DNA-bd_sf"/>
</dbReference>
<dbReference type="Gene3D" id="3.30.450.40">
    <property type="match status" value="1"/>
</dbReference>
<evidence type="ECO:0008006" key="9">
    <source>
        <dbReference type="Google" id="ProtNLM"/>
    </source>
</evidence>
<feature type="domain" description="IclR-ED" evidence="6">
    <location>
        <begin position="90"/>
        <end position="274"/>
    </location>
</feature>
<dbReference type="PATRIC" id="fig|1280946.3.peg.3304"/>
<proteinExistence type="predicted"/>
<evidence type="ECO:0000256" key="4">
    <source>
        <dbReference type="SAM" id="MobiDB-lite"/>
    </source>
</evidence>
<keyword evidence="1" id="KW-0805">Transcription regulation</keyword>
<accession>A0A062TTW4</accession>
<keyword evidence="2" id="KW-0238">DNA-binding</keyword>
<dbReference type="EMBL" id="AWFF01000087">
    <property type="protein sequence ID" value="KCZ51426.1"/>
    <property type="molecule type" value="Genomic_DNA"/>
</dbReference>
<sequence length="278" mass="30714">MPDMPADSNSDEPEKTTLEISEDSDRDYVATLARGLDVICSFTRYTPRMTLSEVAKATGMTRASARRILLTLVKEGYAEKNDRVFSLRPKVLQLGYSALSSVGILDVVQPIMNELTQATQESIFTAVLTGDDVTYLARSTPDRVMSVSYNVGNRLPAYAVSTGRVLLAYESDEALEQYLARVQLKQHRPNTVSTTVRLREAILETRQLGYSLVDEELEAGVRSLSVPIRDMNNRVIAALNACCPSVRFTVDEMRSQLVPKLLDAALRINRSFLTGAAG</sequence>
<gene>
    <name evidence="7" type="ORF">HY29_06045</name>
</gene>
<dbReference type="Pfam" id="PF09339">
    <property type="entry name" value="HTH_IclR"/>
    <property type="match status" value="1"/>
</dbReference>
<evidence type="ECO:0000256" key="3">
    <source>
        <dbReference type="ARBA" id="ARBA00023163"/>
    </source>
</evidence>
<dbReference type="PROSITE" id="PS51078">
    <property type="entry name" value="ICLR_ED"/>
    <property type="match status" value="1"/>
</dbReference>
<evidence type="ECO:0000313" key="8">
    <source>
        <dbReference type="Proteomes" id="UP000027037"/>
    </source>
</evidence>
<comment type="caution">
    <text evidence="7">The sequence shown here is derived from an EMBL/GenBank/DDBJ whole genome shotgun (WGS) entry which is preliminary data.</text>
</comment>
<feature type="domain" description="HTH iclR-type" evidence="5">
    <location>
        <begin position="29"/>
        <end position="89"/>
    </location>
</feature>
<evidence type="ECO:0000256" key="1">
    <source>
        <dbReference type="ARBA" id="ARBA00023015"/>
    </source>
</evidence>
<dbReference type="SUPFAM" id="SSF46785">
    <property type="entry name" value="Winged helix' DNA-binding domain"/>
    <property type="match status" value="1"/>
</dbReference>
<evidence type="ECO:0000259" key="5">
    <source>
        <dbReference type="PROSITE" id="PS51077"/>
    </source>
</evidence>
<dbReference type="RefSeq" id="WP_206741992.1">
    <property type="nucleotide sequence ID" value="NZ_AWFF01000087.1"/>
</dbReference>
<keyword evidence="8" id="KW-1185">Reference proteome</keyword>